<dbReference type="AlphaFoldDB" id="A0A8J3D7M9"/>
<keyword evidence="2" id="KW-0732">Signal</keyword>
<feature type="domain" description="YknX-like C-terminal permuted SH3-like" evidence="5">
    <location>
        <begin position="270"/>
        <end position="338"/>
    </location>
</feature>
<comment type="caution">
    <text evidence="6">The sequence shown here is derived from an EMBL/GenBank/DDBJ whole genome shotgun (WGS) entry which is preliminary data.</text>
</comment>
<organism evidence="6 7">
    <name type="scientific">Cerasicoccus arenae</name>
    <dbReference type="NCBI Taxonomy" id="424488"/>
    <lineage>
        <taxon>Bacteria</taxon>
        <taxon>Pseudomonadati</taxon>
        <taxon>Verrucomicrobiota</taxon>
        <taxon>Opitutia</taxon>
        <taxon>Puniceicoccales</taxon>
        <taxon>Cerasicoccaceae</taxon>
        <taxon>Cerasicoccus</taxon>
    </lineage>
</organism>
<dbReference type="FunFam" id="2.40.30.170:FF:000010">
    <property type="entry name" value="Efflux RND transporter periplasmic adaptor subunit"/>
    <property type="match status" value="1"/>
</dbReference>
<protein>
    <submittedName>
        <fullName evidence="6">MexH family multidrug efflux RND transporter periplasmic adaptor subunit</fullName>
    </submittedName>
</protein>
<dbReference type="Gene3D" id="2.40.50.100">
    <property type="match status" value="1"/>
</dbReference>
<dbReference type="PANTHER" id="PTHR30469">
    <property type="entry name" value="MULTIDRUG RESISTANCE PROTEIN MDTA"/>
    <property type="match status" value="1"/>
</dbReference>
<evidence type="ECO:0000313" key="6">
    <source>
        <dbReference type="EMBL" id="GHB92830.1"/>
    </source>
</evidence>
<dbReference type="InterPro" id="IPR058637">
    <property type="entry name" value="YknX-like_C"/>
</dbReference>
<dbReference type="Gene3D" id="1.10.287.470">
    <property type="entry name" value="Helix hairpin bin"/>
    <property type="match status" value="1"/>
</dbReference>
<dbReference type="EMBL" id="BMXG01000002">
    <property type="protein sequence ID" value="GHB92830.1"/>
    <property type="molecule type" value="Genomic_DNA"/>
</dbReference>
<feature type="chain" id="PRO_5035313080" evidence="2">
    <location>
        <begin position="24"/>
        <end position="351"/>
    </location>
</feature>
<sequence length="351" mass="38430">MLLGVVALGAAAYFLLAPPPPSAIPDKPQSDPPVFVQPVQETIWQETVEALGTVRANEQAMLSPKITERVISVNFDSGQHVTKGDLLIELNDAEQQALLEEMQASLDERSRQLDRVKSVEGSGALSKSVIDEEVSKFTVAKAQVELAKARLADRTIYAPFDGVLGLKNVSPGELVEAGDPLVSIIDLTPVKVDFTIPERHFAQVKTGMPIRARAEAYPDRVFLGEVRSISPQIDPISRAAQVRAITPNEDFALRPGMLLIVELNLGEKHAMTIPESALSPIGDQQFVYRINNEGTAERIKVKIGRRQKGVVEILEGLEIDQPIVTHGHRVREGQKVQVVTEEEVFTDSTKS</sequence>
<dbReference type="InterPro" id="IPR006143">
    <property type="entry name" value="RND_pump_MFP"/>
</dbReference>
<dbReference type="GO" id="GO:1990281">
    <property type="term" value="C:efflux pump complex"/>
    <property type="evidence" value="ECO:0007669"/>
    <property type="project" value="TreeGrafter"/>
</dbReference>
<evidence type="ECO:0000256" key="1">
    <source>
        <dbReference type="ARBA" id="ARBA00009477"/>
    </source>
</evidence>
<evidence type="ECO:0000259" key="3">
    <source>
        <dbReference type="Pfam" id="PF25917"/>
    </source>
</evidence>
<dbReference type="InterPro" id="IPR058625">
    <property type="entry name" value="MdtA-like_BSH"/>
</dbReference>
<dbReference type="SUPFAM" id="SSF111369">
    <property type="entry name" value="HlyD-like secretion proteins"/>
    <property type="match status" value="1"/>
</dbReference>
<dbReference type="Pfam" id="PF25917">
    <property type="entry name" value="BSH_RND"/>
    <property type="match status" value="1"/>
</dbReference>
<dbReference type="Pfam" id="PF25954">
    <property type="entry name" value="Beta-barrel_RND_2"/>
    <property type="match status" value="1"/>
</dbReference>
<dbReference type="Proteomes" id="UP000642829">
    <property type="component" value="Unassembled WGS sequence"/>
</dbReference>
<keyword evidence="7" id="KW-1185">Reference proteome</keyword>
<accession>A0A8J3D7M9</accession>
<evidence type="ECO:0000256" key="2">
    <source>
        <dbReference type="SAM" id="SignalP"/>
    </source>
</evidence>
<comment type="similarity">
    <text evidence="1">Belongs to the membrane fusion protein (MFP) (TC 8.A.1) family.</text>
</comment>
<dbReference type="Gene3D" id="2.40.30.170">
    <property type="match status" value="1"/>
</dbReference>
<name>A0A8J3D7M9_9BACT</name>
<dbReference type="GO" id="GO:0015562">
    <property type="term" value="F:efflux transmembrane transporter activity"/>
    <property type="evidence" value="ECO:0007669"/>
    <property type="project" value="TreeGrafter"/>
</dbReference>
<dbReference type="Gene3D" id="2.40.420.20">
    <property type="match status" value="1"/>
</dbReference>
<evidence type="ECO:0000259" key="4">
    <source>
        <dbReference type="Pfam" id="PF25954"/>
    </source>
</evidence>
<feature type="signal peptide" evidence="2">
    <location>
        <begin position="1"/>
        <end position="23"/>
    </location>
</feature>
<gene>
    <name evidence="6" type="ORF">GCM10007047_05140</name>
</gene>
<proteinExistence type="inferred from homology"/>
<dbReference type="NCBIfam" id="TIGR01730">
    <property type="entry name" value="RND_mfp"/>
    <property type="match status" value="1"/>
</dbReference>
<evidence type="ECO:0000259" key="5">
    <source>
        <dbReference type="Pfam" id="PF25989"/>
    </source>
</evidence>
<evidence type="ECO:0000313" key="7">
    <source>
        <dbReference type="Proteomes" id="UP000642829"/>
    </source>
</evidence>
<dbReference type="Pfam" id="PF25989">
    <property type="entry name" value="YknX_C"/>
    <property type="match status" value="1"/>
</dbReference>
<dbReference type="PANTHER" id="PTHR30469:SF16">
    <property type="entry name" value="HAE1 FAMILY EFFLUX PUMP MFP COMPONENT"/>
    <property type="match status" value="1"/>
</dbReference>
<feature type="domain" description="Multidrug resistance protein MdtA-like barrel-sandwich hybrid" evidence="3">
    <location>
        <begin position="59"/>
        <end position="185"/>
    </location>
</feature>
<reference evidence="6" key="1">
    <citation type="journal article" date="2014" name="Int. J. Syst. Evol. Microbiol.">
        <title>Complete genome sequence of Corynebacterium casei LMG S-19264T (=DSM 44701T), isolated from a smear-ripened cheese.</title>
        <authorList>
            <consortium name="US DOE Joint Genome Institute (JGI-PGF)"/>
            <person name="Walter F."/>
            <person name="Albersmeier A."/>
            <person name="Kalinowski J."/>
            <person name="Ruckert C."/>
        </authorList>
    </citation>
    <scope>NUCLEOTIDE SEQUENCE</scope>
    <source>
        <strain evidence="6">KCTC 12870</strain>
    </source>
</reference>
<dbReference type="InterPro" id="IPR058792">
    <property type="entry name" value="Beta-barrel_RND_2"/>
</dbReference>
<feature type="domain" description="CusB-like beta-barrel" evidence="4">
    <location>
        <begin position="192"/>
        <end position="264"/>
    </location>
</feature>
<reference evidence="6" key="2">
    <citation type="submission" date="2020-09" db="EMBL/GenBank/DDBJ databases">
        <authorList>
            <person name="Sun Q."/>
            <person name="Kim S."/>
        </authorList>
    </citation>
    <scope>NUCLEOTIDE SEQUENCE</scope>
    <source>
        <strain evidence="6">KCTC 12870</strain>
    </source>
</reference>